<dbReference type="GO" id="GO:0004386">
    <property type="term" value="F:helicase activity"/>
    <property type="evidence" value="ECO:0007669"/>
    <property type="project" value="UniProtKB-KW"/>
</dbReference>
<dbReference type="GO" id="GO:0003723">
    <property type="term" value="F:RNA binding"/>
    <property type="evidence" value="ECO:0007669"/>
    <property type="project" value="TreeGrafter"/>
</dbReference>
<keyword evidence="1" id="KW-0547">Nucleotide-binding</keyword>
<sequence length="164" mass="18525">MNLKYDLKCDILSENSLNKQCLDLFIKKSSDKRTVFLVTDCAEMLVIPSVRYIVDCGLRKDNIFDSDKKKIDVLSTTFISRSKSKLRKSLAELLMLYKPDAATTVEFVESLPAGTKENALKPLKKYNAIRDNALTDLGKKHGQTSFSCKIFKTYCIGYSLGFSL</sequence>
<gene>
    <name evidence="5" type="ORF">CEXT_596291</name>
</gene>
<dbReference type="GO" id="GO:0016787">
    <property type="term" value="F:hydrolase activity"/>
    <property type="evidence" value="ECO:0007669"/>
    <property type="project" value="UniProtKB-KW"/>
</dbReference>
<evidence type="ECO:0000256" key="4">
    <source>
        <dbReference type="ARBA" id="ARBA00022840"/>
    </source>
</evidence>
<dbReference type="AlphaFoldDB" id="A0AAV4U2C1"/>
<organism evidence="5 6">
    <name type="scientific">Caerostris extrusa</name>
    <name type="common">Bark spider</name>
    <name type="synonym">Caerostris bankana</name>
    <dbReference type="NCBI Taxonomy" id="172846"/>
    <lineage>
        <taxon>Eukaryota</taxon>
        <taxon>Metazoa</taxon>
        <taxon>Ecdysozoa</taxon>
        <taxon>Arthropoda</taxon>
        <taxon>Chelicerata</taxon>
        <taxon>Arachnida</taxon>
        <taxon>Araneae</taxon>
        <taxon>Araneomorphae</taxon>
        <taxon>Entelegynae</taxon>
        <taxon>Araneoidea</taxon>
        <taxon>Araneidae</taxon>
        <taxon>Caerostris</taxon>
    </lineage>
</organism>
<reference evidence="5 6" key="1">
    <citation type="submission" date="2021-06" db="EMBL/GenBank/DDBJ databases">
        <title>Caerostris extrusa draft genome.</title>
        <authorList>
            <person name="Kono N."/>
            <person name="Arakawa K."/>
        </authorList>
    </citation>
    <scope>NUCLEOTIDE SEQUENCE [LARGE SCALE GENOMIC DNA]</scope>
</reference>
<dbReference type="Gene3D" id="3.40.50.300">
    <property type="entry name" value="P-loop containing nucleotide triphosphate hydrolases"/>
    <property type="match status" value="1"/>
</dbReference>
<keyword evidence="4" id="KW-0067">ATP-binding</keyword>
<evidence type="ECO:0000256" key="2">
    <source>
        <dbReference type="ARBA" id="ARBA00022801"/>
    </source>
</evidence>
<evidence type="ECO:0000313" key="5">
    <source>
        <dbReference type="EMBL" id="GIY51883.1"/>
    </source>
</evidence>
<proteinExistence type="predicted"/>
<evidence type="ECO:0000313" key="6">
    <source>
        <dbReference type="Proteomes" id="UP001054945"/>
    </source>
</evidence>
<evidence type="ECO:0000256" key="1">
    <source>
        <dbReference type="ARBA" id="ARBA00022741"/>
    </source>
</evidence>
<dbReference type="PANTHER" id="PTHR18934:SF91">
    <property type="entry name" value="PRE-MRNA-SPLICING FACTOR ATP-DEPENDENT RNA HELICASE PRP16"/>
    <property type="match status" value="1"/>
</dbReference>
<name>A0AAV4U2C1_CAEEX</name>
<dbReference type="EMBL" id="BPLR01012172">
    <property type="protein sequence ID" value="GIY51883.1"/>
    <property type="molecule type" value="Genomic_DNA"/>
</dbReference>
<dbReference type="GO" id="GO:0005524">
    <property type="term" value="F:ATP binding"/>
    <property type="evidence" value="ECO:0007669"/>
    <property type="project" value="UniProtKB-KW"/>
</dbReference>
<dbReference type="Proteomes" id="UP001054945">
    <property type="component" value="Unassembled WGS sequence"/>
</dbReference>
<keyword evidence="6" id="KW-1185">Reference proteome</keyword>
<comment type="caution">
    <text evidence="5">The sequence shown here is derived from an EMBL/GenBank/DDBJ whole genome shotgun (WGS) entry which is preliminary data.</text>
</comment>
<evidence type="ECO:0000256" key="3">
    <source>
        <dbReference type="ARBA" id="ARBA00022806"/>
    </source>
</evidence>
<accession>A0AAV4U2C1</accession>
<keyword evidence="3" id="KW-0347">Helicase</keyword>
<dbReference type="InterPro" id="IPR027417">
    <property type="entry name" value="P-loop_NTPase"/>
</dbReference>
<keyword evidence="2" id="KW-0378">Hydrolase</keyword>
<dbReference type="PANTHER" id="PTHR18934">
    <property type="entry name" value="ATP-DEPENDENT RNA HELICASE"/>
    <property type="match status" value="1"/>
</dbReference>
<protein>
    <submittedName>
        <fullName evidence="5">Uncharacterized protein</fullName>
    </submittedName>
</protein>